<keyword evidence="2" id="KW-1185">Reference proteome</keyword>
<evidence type="ECO:0000313" key="2">
    <source>
        <dbReference type="Proteomes" id="UP000019249"/>
    </source>
</evidence>
<evidence type="ECO:0000313" key="1">
    <source>
        <dbReference type="EMBL" id="EUJ26136.1"/>
    </source>
</evidence>
<dbReference type="EMBL" id="AODF01000039">
    <property type="protein sequence ID" value="EUJ26136.1"/>
    <property type="molecule type" value="Genomic_DNA"/>
</dbReference>
<accession>A0ABN0RC24</accession>
<dbReference type="RefSeq" id="WP_051993662.1">
    <property type="nucleotide sequence ID" value="NZ_AODF01000039.1"/>
</dbReference>
<reference evidence="1 2" key="1">
    <citation type="journal article" date="2014" name="Int. J. Syst. Evol. Microbiol.">
        <title>Listeria floridensis sp. nov., Listeria aquatica sp. nov., Listeria cornellensis sp. nov., Listeria riparia sp. nov. and Listeria grandensis sp. nov., from agricultural and natural environments.</title>
        <authorList>
            <person name="den Bakker H.C."/>
            <person name="Warchocki S."/>
            <person name="Wright E.M."/>
            <person name="Allred A.F."/>
            <person name="Ahlstrom C."/>
            <person name="Manuel C.S."/>
            <person name="Stasiewicz M.J."/>
            <person name="Burrell A."/>
            <person name="Roof S."/>
            <person name="Strawn L."/>
            <person name="Fortes E.D."/>
            <person name="Nightingale K.K."/>
            <person name="Kephart D."/>
            <person name="Wiedmann M."/>
        </authorList>
    </citation>
    <scope>NUCLEOTIDE SEQUENCE [LARGE SCALE GENOMIC DNA]</scope>
    <source>
        <strain evidence="1 2">FSL S10-1187</strain>
    </source>
</reference>
<sequence length="119" mass="14300">MITKKNLRMLQRQLLHQLELTTTSAKKKALLAKLEYYEAVGDRRKGRKLSADQKLHLFTKEEYLKRRQNEKDAAIYQSIGVSRRLFYLWKKRQGLVKERSDSNIKVERRQTFSPNRENF</sequence>
<name>A0ABN0RC24_9LIST</name>
<gene>
    <name evidence="1" type="ORF">MFLO_14317</name>
</gene>
<dbReference type="Proteomes" id="UP000019249">
    <property type="component" value="Unassembled WGS sequence"/>
</dbReference>
<organism evidence="1 2">
    <name type="scientific">Listeria floridensis FSL S10-1187</name>
    <dbReference type="NCBI Taxonomy" id="1265817"/>
    <lineage>
        <taxon>Bacteria</taxon>
        <taxon>Bacillati</taxon>
        <taxon>Bacillota</taxon>
        <taxon>Bacilli</taxon>
        <taxon>Bacillales</taxon>
        <taxon>Listeriaceae</taxon>
        <taxon>Listeria</taxon>
    </lineage>
</organism>
<proteinExistence type="predicted"/>
<comment type="caution">
    <text evidence="1">The sequence shown here is derived from an EMBL/GenBank/DDBJ whole genome shotgun (WGS) entry which is preliminary data.</text>
</comment>
<protein>
    <submittedName>
        <fullName evidence="1">Uncharacterized protein</fullName>
    </submittedName>
</protein>